<dbReference type="PROSITE" id="PS50893">
    <property type="entry name" value="ABC_TRANSPORTER_2"/>
    <property type="match status" value="1"/>
</dbReference>
<dbReference type="FunFam" id="3.40.50.300:FF:000425">
    <property type="entry name" value="Probable ABC transporter, ATP-binding subunit"/>
    <property type="match status" value="1"/>
</dbReference>
<keyword evidence="7" id="KW-1185">Reference proteome</keyword>
<dbReference type="Pfam" id="PF00005">
    <property type="entry name" value="ABC_tran"/>
    <property type="match status" value="1"/>
</dbReference>
<dbReference type="SUPFAM" id="SSF52540">
    <property type="entry name" value="P-loop containing nucleoside triphosphate hydrolases"/>
    <property type="match status" value="1"/>
</dbReference>
<dbReference type="InterPro" id="IPR003439">
    <property type="entry name" value="ABC_transporter-like_ATP-bd"/>
</dbReference>
<name>A0A1T4MFU7_9FIRM</name>
<gene>
    <name evidence="6" type="ORF">SAMN02745885_00565</name>
</gene>
<dbReference type="InterPro" id="IPR017871">
    <property type="entry name" value="ABC_transporter-like_CS"/>
</dbReference>
<dbReference type="GO" id="GO:0016887">
    <property type="term" value="F:ATP hydrolysis activity"/>
    <property type="evidence" value="ECO:0007669"/>
    <property type="project" value="InterPro"/>
</dbReference>
<dbReference type="InterPro" id="IPR003593">
    <property type="entry name" value="AAA+_ATPase"/>
</dbReference>
<sequence length="273" mass="30961">MLEICQVTKYFQHQVLAPVDLQVEQGEFIAFLGPSGCGKSTLLNIIAGLEQPTSGEVRLDGQVLTAPGPERGMVFQEPGLFPWLNVLENVAFPLRRQGLTEAVARERALELLKLVHLSRYAHSWPHELSGGMKQRVAIARALALNPRILLMDEPFAALDEQTRMAMHVELQDIWQQTGKTIIFVTHNIREAVRLADRILVFATRPGRIKAEFKVQAPHPRLEGDGLLLQLENQILRELREEMEKVLKEELGDDYHLKKSGFPWHPDRDLGSYI</sequence>
<dbReference type="Proteomes" id="UP000189933">
    <property type="component" value="Unassembled WGS sequence"/>
</dbReference>
<protein>
    <recommendedName>
        <fullName evidence="4">ABC-type quaternary amine transporter</fullName>
        <ecNumber evidence="4">7.6.2.9</ecNumber>
    </recommendedName>
</protein>
<evidence type="ECO:0000313" key="6">
    <source>
        <dbReference type="EMBL" id="SJZ65960.1"/>
    </source>
</evidence>
<dbReference type="InterPro" id="IPR050166">
    <property type="entry name" value="ABC_transporter_ATP-bind"/>
</dbReference>
<feature type="domain" description="ABC transporter" evidence="5">
    <location>
        <begin position="2"/>
        <end position="230"/>
    </location>
</feature>
<evidence type="ECO:0000259" key="5">
    <source>
        <dbReference type="PROSITE" id="PS50893"/>
    </source>
</evidence>
<dbReference type="EC" id="7.6.2.9" evidence="4"/>
<dbReference type="SMART" id="SM00382">
    <property type="entry name" value="AAA"/>
    <property type="match status" value="1"/>
</dbReference>
<dbReference type="RefSeq" id="WP_078664699.1">
    <property type="nucleotide sequence ID" value="NZ_FUXM01000004.1"/>
</dbReference>
<accession>A0A1T4MFU7</accession>
<dbReference type="PROSITE" id="PS00211">
    <property type="entry name" value="ABC_TRANSPORTER_1"/>
    <property type="match status" value="1"/>
</dbReference>
<dbReference type="CDD" id="cd03293">
    <property type="entry name" value="ABC_NrtD_SsuB_transporters"/>
    <property type="match status" value="1"/>
</dbReference>
<evidence type="ECO:0000256" key="2">
    <source>
        <dbReference type="ARBA" id="ARBA00022741"/>
    </source>
</evidence>
<dbReference type="Gene3D" id="3.40.50.300">
    <property type="entry name" value="P-loop containing nucleotide triphosphate hydrolases"/>
    <property type="match status" value="1"/>
</dbReference>
<dbReference type="PANTHER" id="PTHR42788">
    <property type="entry name" value="TAURINE IMPORT ATP-BINDING PROTEIN-RELATED"/>
    <property type="match status" value="1"/>
</dbReference>
<dbReference type="AlphaFoldDB" id="A0A1T4MFU7"/>
<keyword evidence="3 6" id="KW-0067">ATP-binding</keyword>
<evidence type="ECO:0000256" key="3">
    <source>
        <dbReference type="ARBA" id="ARBA00022840"/>
    </source>
</evidence>
<keyword evidence="2" id="KW-0547">Nucleotide-binding</keyword>
<keyword evidence="1" id="KW-0813">Transport</keyword>
<dbReference type="EMBL" id="FUXM01000004">
    <property type="protein sequence ID" value="SJZ65960.1"/>
    <property type="molecule type" value="Genomic_DNA"/>
</dbReference>
<evidence type="ECO:0000256" key="4">
    <source>
        <dbReference type="ARBA" id="ARBA00066388"/>
    </source>
</evidence>
<evidence type="ECO:0000313" key="7">
    <source>
        <dbReference type="Proteomes" id="UP000189933"/>
    </source>
</evidence>
<dbReference type="GO" id="GO:0005524">
    <property type="term" value="F:ATP binding"/>
    <property type="evidence" value="ECO:0007669"/>
    <property type="project" value="UniProtKB-KW"/>
</dbReference>
<organism evidence="6 7">
    <name type="scientific">Carboxydocella sporoproducens DSM 16521</name>
    <dbReference type="NCBI Taxonomy" id="1121270"/>
    <lineage>
        <taxon>Bacteria</taxon>
        <taxon>Bacillati</taxon>
        <taxon>Bacillota</taxon>
        <taxon>Clostridia</taxon>
        <taxon>Eubacteriales</taxon>
        <taxon>Clostridiales Family XVI. Incertae Sedis</taxon>
        <taxon>Carboxydocella</taxon>
    </lineage>
</organism>
<dbReference type="PANTHER" id="PTHR42788:SF13">
    <property type="entry name" value="ALIPHATIC SULFONATES IMPORT ATP-BINDING PROTEIN SSUB"/>
    <property type="match status" value="1"/>
</dbReference>
<dbReference type="GO" id="GO:0015418">
    <property type="term" value="F:ABC-type quaternary ammonium compound transporting activity"/>
    <property type="evidence" value="ECO:0007669"/>
    <property type="project" value="UniProtKB-EC"/>
</dbReference>
<reference evidence="7" key="1">
    <citation type="submission" date="2017-02" db="EMBL/GenBank/DDBJ databases">
        <authorList>
            <person name="Varghese N."/>
            <person name="Submissions S."/>
        </authorList>
    </citation>
    <scope>NUCLEOTIDE SEQUENCE [LARGE SCALE GENOMIC DNA]</scope>
    <source>
        <strain evidence="7">DSM 16521</strain>
    </source>
</reference>
<proteinExistence type="predicted"/>
<dbReference type="InterPro" id="IPR027417">
    <property type="entry name" value="P-loop_NTPase"/>
</dbReference>
<evidence type="ECO:0000256" key="1">
    <source>
        <dbReference type="ARBA" id="ARBA00022448"/>
    </source>
</evidence>
<dbReference type="OrthoDB" id="9801958at2"/>